<dbReference type="Proteomes" id="UP001500979">
    <property type="component" value="Unassembled WGS sequence"/>
</dbReference>
<organism evidence="2 3">
    <name type="scientific">Saccharopolyspora taberi</name>
    <dbReference type="NCBI Taxonomy" id="60895"/>
    <lineage>
        <taxon>Bacteria</taxon>
        <taxon>Bacillati</taxon>
        <taxon>Actinomycetota</taxon>
        <taxon>Actinomycetes</taxon>
        <taxon>Pseudonocardiales</taxon>
        <taxon>Pseudonocardiaceae</taxon>
        <taxon>Saccharopolyspora</taxon>
    </lineage>
</organism>
<feature type="transmembrane region" description="Helical" evidence="1">
    <location>
        <begin position="6"/>
        <end position="26"/>
    </location>
</feature>
<feature type="transmembrane region" description="Helical" evidence="1">
    <location>
        <begin position="69"/>
        <end position="90"/>
    </location>
</feature>
<reference evidence="2 3" key="1">
    <citation type="journal article" date="2019" name="Int. J. Syst. Evol. Microbiol.">
        <title>The Global Catalogue of Microorganisms (GCM) 10K type strain sequencing project: providing services to taxonomists for standard genome sequencing and annotation.</title>
        <authorList>
            <consortium name="The Broad Institute Genomics Platform"/>
            <consortium name="The Broad Institute Genome Sequencing Center for Infectious Disease"/>
            <person name="Wu L."/>
            <person name="Ma J."/>
        </authorList>
    </citation>
    <scope>NUCLEOTIDE SEQUENCE [LARGE SCALE GENOMIC DNA]</scope>
    <source>
        <strain evidence="2 3">JCM 9383</strain>
    </source>
</reference>
<dbReference type="RefSeq" id="WP_344683575.1">
    <property type="nucleotide sequence ID" value="NZ_BAAAUX010000020.1"/>
</dbReference>
<comment type="caution">
    <text evidence="2">The sequence shown here is derived from an EMBL/GenBank/DDBJ whole genome shotgun (WGS) entry which is preliminary data.</text>
</comment>
<keyword evidence="3" id="KW-1185">Reference proteome</keyword>
<evidence type="ECO:0000313" key="3">
    <source>
        <dbReference type="Proteomes" id="UP001500979"/>
    </source>
</evidence>
<protein>
    <submittedName>
        <fullName evidence="2">Uncharacterized protein</fullName>
    </submittedName>
</protein>
<sequence length="102" mass="10349">MALIAFLVTLIAVIAAAGHAGYLAMLTSAAKKRPGGAPAVEFAKKRMPVAGVTLAVTLLALLISTSDNLGADIFSTVLGAGGGFAAVKALQSSQSRFREGRY</sequence>
<accession>A0ABN3VKA1</accession>
<name>A0ABN3VKA1_9PSEU</name>
<dbReference type="EMBL" id="BAAAUX010000020">
    <property type="protein sequence ID" value="GAA2808357.1"/>
    <property type="molecule type" value="Genomic_DNA"/>
</dbReference>
<feature type="transmembrane region" description="Helical" evidence="1">
    <location>
        <begin position="47"/>
        <end position="63"/>
    </location>
</feature>
<proteinExistence type="predicted"/>
<keyword evidence="1" id="KW-0812">Transmembrane</keyword>
<evidence type="ECO:0000256" key="1">
    <source>
        <dbReference type="SAM" id="Phobius"/>
    </source>
</evidence>
<keyword evidence="1" id="KW-0472">Membrane</keyword>
<keyword evidence="1" id="KW-1133">Transmembrane helix</keyword>
<evidence type="ECO:0000313" key="2">
    <source>
        <dbReference type="EMBL" id="GAA2808357.1"/>
    </source>
</evidence>
<gene>
    <name evidence="2" type="ORF">GCM10010470_49500</name>
</gene>